<evidence type="ECO:0000256" key="5">
    <source>
        <dbReference type="ARBA" id="ARBA00022801"/>
    </source>
</evidence>
<dbReference type="PROSITE" id="PS51199">
    <property type="entry name" value="SF4_HELICASE"/>
    <property type="match status" value="1"/>
</dbReference>
<dbReference type="InterPro" id="IPR007694">
    <property type="entry name" value="DNA_helicase_DnaB-like_C"/>
</dbReference>
<evidence type="ECO:0000256" key="6">
    <source>
        <dbReference type="ARBA" id="ARBA00022806"/>
    </source>
</evidence>
<name>A0A918RY39_9HYPH</name>
<proteinExistence type="inferred from homology"/>
<dbReference type="Proteomes" id="UP000646579">
    <property type="component" value="Unassembled WGS sequence"/>
</dbReference>
<dbReference type="Gene3D" id="3.40.50.300">
    <property type="entry name" value="P-loop containing nucleotide triphosphate hydrolases"/>
    <property type="match status" value="1"/>
</dbReference>
<dbReference type="InterPro" id="IPR036185">
    <property type="entry name" value="DNA_heli_DnaB-like_N_sf"/>
</dbReference>
<keyword evidence="3" id="KW-0235">DNA replication</keyword>
<evidence type="ECO:0000313" key="13">
    <source>
        <dbReference type="EMBL" id="GHA15276.1"/>
    </source>
</evidence>
<reference evidence="13" key="2">
    <citation type="submission" date="2020-09" db="EMBL/GenBank/DDBJ databases">
        <authorList>
            <person name="Sun Q."/>
            <person name="Kim S."/>
        </authorList>
    </citation>
    <scope>NUCLEOTIDE SEQUENCE</scope>
    <source>
        <strain evidence="13">KCTC 32437</strain>
    </source>
</reference>
<evidence type="ECO:0000256" key="2">
    <source>
        <dbReference type="ARBA" id="ARBA00022515"/>
    </source>
</evidence>
<evidence type="ECO:0000256" key="9">
    <source>
        <dbReference type="ARBA" id="ARBA00023235"/>
    </source>
</evidence>
<dbReference type="Pfam" id="PF00772">
    <property type="entry name" value="DnaB"/>
    <property type="match status" value="1"/>
</dbReference>
<evidence type="ECO:0000256" key="10">
    <source>
        <dbReference type="ARBA" id="ARBA00044969"/>
    </source>
</evidence>
<evidence type="ECO:0000313" key="14">
    <source>
        <dbReference type="Proteomes" id="UP000646579"/>
    </source>
</evidence>
<evidence type="ECO:0000256" key="1">
    <source>
        <dbReference type="ARBA" id="ARBA00008428"/>
    </source>
</evidence>
<comment type="caution">
    <text evidence="13">The sequence shown here is derived from an EMBL/GenBank/DDBJ whole genome shotgun (WGS) entry which is preliminary data.</text>
</comment>
<evidence type="ECO:0000256" key="8">
    <source>
        <dbReference type="ARBA" id="ARBA00023125"/>
    </source>
</evidence>
<sequence>MNINLDAEQALIGAVLMNPDALDVVDGLVRAEDFSEPVHVQVYDAFLRARDEGRRVDVTLMQSVLGLDAKTVLVKGMTTGEYIAKLAANATTVLNAPDYARVIAEAANYRRLEQSGRMLSDRASQGYSGGTPGEVASSIITDLDAIVMATANKGSRRVSVGDAVASAHSVLLDRMEHGVETGIGWGVSDLDDVTKLYPGELTIAAARPSMGKTTLALSSCLAAARSGAGVLFVSLEMGEVSLGQRVLSDIAYEPDQTPIAYTDIRDAKVSQADMQRLSVALERVRQYPLIIEQEPGLTVSQIAARARAARKPLMRDFNATLDLLVVDHLGLIASGDRYAGARHLELGAITSALKVLAKDMQIPVLLLCQLSRGVESRENKRPQLSDLRESGRIEEDADTVVLLYREAYYLERTKETEPDKDMIRMERLRDCRNVLEINVAKQRQGATRTVEAFVHMPSNAIRNLARRY</sequence>
<dbReference type="PANTHER" id="PTHR30153">
    <property type="entry name" value="REPLICATIVE DNA HELICASE DNAB"/>
    <property type="match status" value="1"/>
</dbReference>
<dbReference type="GO" id="GO:0005829">
    <property type="term" value="C:cytosol"/>
    <property type="evidence" value="ECO:0007669"/>
    <property type="project" value="TreeGrafter"/>
</dbReference>
<dbReference type="Pfam" id="PF03796">
    <property type="entry name" value="DnaB_C"/>
    <property type="match status" value="1"/>
</dbReference>
<dbReference type="EC" id="5.6.2.3" evidence="10"/>
<reference evidence="13" key="1">
    <citation type="journal article" date="2014" name="Int. J. Syst. Evol. Microbiol.">
        <title>Complete genome sequence of Corynebacterium casei LMG S-19264T (=DSM 44701T), isolated from a smear-ripened cheese.</title>
        <authorList>
            <consortium name="US DOE Joint Genome Institute (JGI-PGF)"/>
            <person name="Walter F."/>
            <person name="Albersmeier A."/>
            <person name="Kalinowski J."/>
            <person name="Ruckert C."/>
        </authorList>
    </citation>
    <scope>NUCLEOTIDE SEQUENCE</scope>
    <source>
        <strain evidence="13">KCTC 32437</strain>
    </source>
</reference>
<keyword evidence="14" id="KW-1185">Reference proteome</keyword>
<dbReference type="InterPro" id="IPR007693">
    <property type="entry name" value="DNA_helicase_DnaB-like_N"/>
</dbReference>
<dbReference type="GO" id="GO:0043139">
    <property type="term" value="F:5'-3' DNA helicase activity"/>
    <property type="evidence" value="ECO:0007669"/>
    <property type="project" value="UniProtKB-EC"/>
</dbReference>
<keyword evidence="7" id="KW-0067">ATP-binding</keyword>
<dbReference type="Gene3D" id="1.10.860.10">
    <property type="entry name" value="DNAb Helicase, Chain A"/>
    <property type="match status" value="1"/>
</dbReference>
<evidence type="ECO:0000256" key="7">
    <source>
        <dbReference type="ARBA" id="ARBA00022840"/>
    </source>
</evidence>
<dbReference type="AlphaFoldDB" id="A0A918RY39"/>
<dbReference type="GO" id="GO:0003677">
    <property type="term" value="F:DNA binding"/>
    <property type="evidence" value="ECO:0007669"/>
    <property type="project" value="UniProtKB-KW"/>
</dbReference>
<dbReference type="GO" id="GO:1990077">
    <property type="term" value="C:primosome complex"/>
    <property type="evidence" value="ECO:0007669"/>
    <property type="project" value="UniProtKB-KW"/>
</dbReference>
<feature type="domain" description="SF4 helicase" evidence="12">
    <location>
        <begin position="176"/>
        <end position="468"/>
    </location>
</feature>
<evidence type="ECO:0000256" key="4">
    <source>
        <dbReference type="ARBA" id="ARBA00022741"/>
    </source>
</evidence>
<keyword evidence="6 13" id="KW-0347">Helicase</keyword>
<accession>A0A918RY39</accession>
<organism evidence="13 14">
    <name type="scientific">Devosia pacifica</name>
    <dbReference type="NCBI Taxonomy" id="1335967"/>
    <lineage>
        <taxon>Bacteria</taxon>
        <taxon>Pseudomonadati</taxon>
        <taxon>Pseudomonadota</taxon>
        <taxon>Alphaproteobacteria</taxon>
        <taxon>Hyphomicrobiales</taxon>
        <taxon>Devosiaceae</taxon>
        <taxon>Devosia</taxon>
    </lineage>
</organism>
<comment type="similarity">
    <text evidence="1">Belongs to the helicase family. DnaB subfamily.</text>
</comment>
<keyword evidence="8" id="KW-0238">DNA-binding</keyword>
<dbReference type="PANTHER" id="PTHR30153:SF2">
    <property type="entry name" value="REPLICATIVE DNA HELICASE"/>
    <property type="match status" value="1"/>
</dbReference>
<evidence type="ECO:0000256" key="11">
    <source>
        <dbReference type="ARBA" id="ARBA00048954"/>
    </source>
</evidence>
<keyword evidence="4" id="KW-0547">Nucleotide-binding</keyword>
<gene>
    <name evidence="13" type="ORF">GCM10007989_07550</name>
</gene>
<dbReference type="GO" id="GO:0005524">
    <property type="term" value="F:ATP binding"/>
    <property type="evidence" value="ECO:0007669"/>
    <property type="project" value="UniProtKB-KW"/>
</dbReference>
<keyword evidence="5" id="KW-0378">Hydrolase</keyword>
<keyword evidence="2" id="KW-0639">Primosome</keyword>
<dbReference type="GO" id="GO:0006269">
    <property type="term" value="P:DNA replication, synthesis of primer"/>
    <property type="evidence" value="ECO:0007669"/>
    <property type="project" value="UniProtKB-KW"/>
</dbReference>
<dbReference type="InterPro" id="IPR016136">
    <property type="entry name" value="DNA_helicase_N/primase_C"/>
</dbReference>
<comment type="catalytic activity">
    <reaction evidence="11">
        <text>ATP + H2O = ADP + phosphate + H(+)</text>
        <dbReference type="Rhea" id="RHEA:13065"/>
        <dbReference type="ChEBI" id="CHEBI:15377"/>
        <dbReference type="ChEBI" id="CHEBI:15378"/>
        <dbReference type="ChEBI" id="CHEBI:30616"/>
        <dbReference type="ChEBI" id="CHEBI:43474"/>
        <dbReference type="ChEBI" id="CHEBI:456216"/>
        <dbReference type="EC" id="5.6.2.3"/>
    </reaction>
</comment>
<dbReference type="SUPFAM" id="SSF52540">
    <property type="entry name" value="P-loop containing nucleoside triphosphate hydrolases"/>
    <property type="match status" value="1"/>
</dbReference>
<dbReference type="GO" id="GO:0016787">
    <property type="term" value="F:hydrolase activity"/>
    <property type="evidence" value="ECO:0007669"/>
    <property type="project" value="UniProtKB-KW"/>
</dbReference>
<protein>
    <recommendedName>
        <fullName evidence="10">DNA 5'-3' helicase</fullName>
        <ecNumber evidence="10">5.6.2.3</ecNumber>
    </recommendedName>
</protein>
<keyword evidence="9" id="KW-0413">Isomerase</keyword>
<evidence type="ECO:0000259" key="12">
    <source>
        <dbReference type="PROSITE" id="PS51199"/>
    </source>
</evidence>
<dbReference type="EMBL" id="BMZE01000001">
    <property type="protein sequence ID" value="GHA15276.1"/>
    <property type="molecule type" value="Genomic_DNA"/>
</dbReference>
<evidence type="ECO:0000256" key="3">
    <source>
        <dbReference type="ARBA" id="ARBA00022705"/>
    </source>
</evidence>
<dbReference type="InterPro" id="IPR027417">
    <property type="entry name" value="P-loop_NTPase"/>
</dbReference>
<dbReference type="SUPFAM" id="SSF48024">
    <property type="entry name" value="N-terminal domain of DnaB helicase"/>
    <property type="match status" value="1"/>
</dbReference>
<dbReference type="RefSeq" id="WP_189423568.1">
    <property type="nucleotide sequence ID" value="NZ_BMZE01000001.1"/>
</dbReference>